<dbReference type="SUPFAM" id="SSF54001">
    <property type="entry name" value="Cysteine proteinases"/>
    <property type="match status" value="1"/>
</dbReference>
<evidence type="ECO:0000313" key="9">
    <source>
        <dbReference type="EMBL" id="CZR58757.1"/>
    </source>
</evidence>
<dbReference type="GO" id="GO:0071108">
    <property type="term" value="P:protein K48-linked deubiquitination"/>
    <property type="evidence" value="ECO:0007669"/>
    <property type="project" value="TreeGrafter"/>
</dbReference>
<reference evidence="9 10" key="1">
    <citation type="submission" date="2016-03" db="EMBL/GenBank/DDBJ databases">
        <authorList>
            <person name="Ploux O."/>
        </authorList>
    </citation>
    <scope>NUCLEOTIDE SEQUENCE [LARGE SCALE GENOMIC DNA]</scope>
    <source>
        <strain evidence="9 10">UAMH 11012</strain>
    </source>
</reference>
<keyword evidence="6" id="KW-0788">Thiol protease</keyword>
<dbReference type="Gene3D" id="1.20.1300.20">
    <property type="entry name" value="Peptidase C65 Otubain, subdomain 2"/>
    <property type="match status" value="1"/>
</dbReference>
<keyword evidence="5" id="KW-0378">Hydrolase</keyword>
<dbReference type="InterPro" id="IPR019400">
    <property type="entry name" value="Peptidase_C65_otubain"/>
</dbReference>
<feature type="compositionally biased region" description="Polar residues" evidence="7">
    <location>
        <begin position="554"/>
        <end position="563"/>
    </location>
</feature>
<feature type="region of interest" description="Disordered" evidence="7">
    <location>
        <begin position="398"/>
        <end position="524"/>
    </location>
</feature>
<evidence type="ECO:0000256" key="3">
    <source>
        <dbReference type="ARBA" id="ARBA00022670"/>
    </source>
</evidence>
<dbReference type="InterPro" id="IPR003323">
    <property type="entry name" value="OTU_dom"/>
</dbReference>
<dbReference type="GO" id="GO:0006508">
    <property type="term" value="P:proteolysis"/>
    <property type="evidence" value="ECO:0007669"/>
    <property type="project" value="UniProtKB-KW"/>
</dbReference>
<dbReference type="PANTHER" id="PTHR12931:SF15">
    <property type="entry name" value="UBIQUITIN THIOESTERASE OTUBAIN-LIKE"/>
    <property type="match status" value="1"/>
</dbReference>
<dbReference type="PANTHER" id="PTHR12931">
    <property type="entry name" value="UBIQUITIN THIOLESTERASE PROTEIN OTUB"/>
    <property type="match status" value="1"/>
</dbReference>
<feature type="compositionally biased region" description="Low complexity" evidence="7">
    <location>
        <begin position="505"/>
        <end position="524"/>
    </location>
</feature>
<evidence type="ECO:0000256" key="1">
    <source>
        <dbReference type="ARBA" id="ARBA00000707"/>
    </source>
</evidence>
<organism evidence="9 10">
    <name type="scientific">Phialocephala subalpina</name>
    <dbReference type="NCBI Taxonomy" id="576137"/>
    <lineage>
        <taxon>Eukaryota</taxon>
        <taxon>Fungi</taxon>
        <taxon>Dikarya</taxon>
        <taxon>Ascomycota</taxon>
        <taxon>Pezizomycotina</taxon>
        <taxon>Leotiomycetes</taxon>
        <taxon>Helotiales</taxon>
        <taxon>Mollisiaceae</taxon>
        <taxon>Phialocephala</taxon>
        <taxon>Phialocephala fortinii species complex</taxon>
    </lineage>
</organism>
<dbReference type="InterPro" id="IPR042467">
    <property type="entry name" value="Peptidase_C65_otubain_sub2"/>
</dbReference>
<protein>
    <recommendedName>
        <fullName evidence="2">ubiquitinyl hydrolase 1</fullName>
        <ecNumber evidence="2">3.4.19.12</ecNumber>
    </recommendedName>
</protein>
<dbReference type="CDD" id="cd22749">
    <property type="entry name" value="Otubain_C65"/>
    <property type="match status" value="1"/>
</dbReference>
<dbReference type="PROSITE" id="PS50802">
    <property type="entry name" value="OTU"/>
    <property type="match status" value="1"/>
</dbReference>
<dbReference type="InterPro" id="IPR042468">
    <property type="entry name" value="Peptidase_C65_otubain_sub1"/>
</dbReference>
<feature type="region of interest" description="Disordered" evidence="7">
    <location>
        <begin position="554"/>
        <end position="584"/>
    </location>
</feature>
<keyword evidence="3" id="KW-0645">Protease</keyword>
<name>A0A1L7X158_9HELO</name>
<dbReference type="InterPro" id="IPR038765">
    <property type="entry name" value="Papain-like_cys_pep_sf"/>
</dbReference>
<dbReference type="Gene3D" id="3.30.200.60">
    <property type="entry name" value="Peptidase C65 Otubain, subdomain 1"/>
    <property type="match status" value="1"/>
</dbReference>
<dbReference type="STRING" id="576137.A0A1L7X158"/>
<evidence type="ECO:0000256" key="5">
    <source>
        <dbReference type="ARBA" id="ARBA00022801"/>
    </source>
</evidence>
<dbReference type="GO" id="GO:0005634">
    <property type="term" value="C:nucleus"/>
    <property type="evidence" value="ECO:0007669"/>
    <property type="project" value="TreeGrafter"/>
</dbReference>
<proteinExistence type="predicted"/>
<dbReference type="GO" id="GO:0043130">
    <property type="term" value="F:ubiquitin binding"/>
    <property type="evidence" value="ECO:0007669"/>
    <property type="project" value="TreeGrafter"/>
</dbReference>
<evidence type="ECO:0000256" key="6">
    <source>
        <dbReference type="ARBA" id="ARBA00022807"/>
    </source>
</evidence>
<dbReference type="EC" id="3.4.19.12" evidence="2"/>
<dbReference type="OrthoDB" id="18915at2759"/>
<dbReference type="GO" id="GO:0004843">
    <property type="term" value="F:cysteine-type deubiquitinase activity"/>
    <property type="evidence" value="ECO:0007669"/>
    <property type="project" value="UniProtKB-EC"/>
</dbReference>
<accession>A0A1L7X158</accession>
<comment type="catalytic activity">
    <reaction evidence="1">
        <text>Thiol-dependent hydrolysis of ester, thioester, amide, peptide and isopeptide bonds formed by the C-terminal Gly of ubiquitin (a 76-residue protein attached to proteins as an intracellular targeting signal).</text>
        <dbReference type="EC" id="3.4.19.12"/>
    </reaction>
</comment>
<evidence type="ECO:0000313" key="10">
    <source>
        <dbReference type="Proteomes" id="UP000184330"/>
    </source>
</evidence>
<gene>
    <name evidence="9" type="ORF">PAC_08649</name>
</gene>
<evidence type="ECO:0000256" key="7">
    <source>
        <dbReference type="SAM" id="MobiDB-lite"/>
    </source>
</evidence>
<dbReference type="Proteomes" id="UP000184330">
    <property type="component" value="Unassembled WGS sequence"/>
</dbReference>
<dbReference type="AlphaFoldDB" id="A0A1L7X158"/>
<dbReference type="EMBL" id="FJOG01000012">
    <property type="protein sequence ID" value="CZR58757.1"/>
    <property type="molecule type" value="Genomic_DNA"/>
</dbReference>
<feature type="compositionally biased region" description="Low complexity" evidence="7">
    <location>
        <begin position="424"/>
        <end position="458"/>
    </location>
</feature>
<sequence length="584" mass="64061">MFQPQPTPYSPFSPYGLTAPMPDFPGFQPAGVVDNGGPTQFRDPIFSPVASNSINAGAPLTFNHNSNSHVAQRFKMDSNDIDAQEALARDFQPALEGPLVGEKRSSLAITEEYAKADPIYVTKTSALPQKYSHYRPILGDGNCGWRAAGFSYFETLIRLRNKAQLGEEIARMKSLDNLLKTAGGFAEWVFEDMAEEVTILLRELADLIPQSIPQAEQVLRDRFNDKAVSDSIVYYFRLLASSWMKANPASYEGFIQNGAGIVKYSQEWLEPPNQEIDHLGMTLLIDALLKPMGWAVEIVYLDRSDGSQANSHIFQQEDANGVPTNPAGPMIHLLYRPSHYDILYKDHGPPITIPQNMNIQVQRVNSLSHRHNIQNTPAMMGGDMSGMGDMSMFSCIPGFSLQPQPPSHHGFPSQYQQPLDQAFTPSSMSASMSASMSPTSPGASSATAPSNALPATFPAQPPPPSSLTPPTLTTPHPTFPPPTTQLPILTHLPAPHRPSLSSHTSLSGHPLSSELSSPSSASSFRPSKYEWEAAAEWEGPVVFQTSTFKNSHYNVAHYNNPNFQPEEWTPESEDPPTSGRKRSS</sequence>
<keyword evidence="4" id="KW-0833">Ubl conjugation pathway</keyword>
<evidence type="ECO:0000259" key="8">
    <source>
        <dbReference type="PROSITE" id="PS50802"/>
    </source>
</evidence>
<evidence type="ECO:0000256" key="2">
    <source>
        <dbReference type="ARBA" id="ARBA00012759"/>
    </source>
</evidence>
<keyword evidence="10" id="KW-1185">Reference proteome</keyword>
<feature type="domain" description="OTU" evidence="8">
    <location>
        <begin position="132"/>
        <end position="346"/>
    </location>
</feature>
<evidence type="ECO:0000256" key="4">
    <source>
        <dbReference type="ARBA" id="ARBA00022786"/>
    </source>
</evidence>
<dbReference type="Pfam" id="PF10275">
    <property type="entry name" value="Peptidase_C65"/>
    <property type="match status" value="1"/>
</dbReference>